<accession>A0A7D9CZR8</accession>
<organism evidence="6 7">
    <name type="scientific">Dekkera bruxellensis</name>
    <name type="common">Brettanomyces custersii</name>
    <dbReference type="NCBI Taxonomy" id="5007"/>
    <lineage>
        <taxon>Eukaryota</taxon>
        <taxon>Fungi</taxon>
        <taxon>Dikarya</taxon>
        <taxon>Ascomycota</taxon>
        <taxon>Saccharomycotina</taxon>
        <taxon>Pichiomycetes</taxon>
        <taxon>Pichiales</taxon>
        <taxon>Pichiaceae</taxon>
        <taxon>Brettanomyces</taxon>
    </lineage>
</organism>
<dbReference type="InterPro" id="IPR032466">
    <property type="entry name" value="Metal_Hydrolase"/>
</dbReference>
<evidence type="ECO:0000256" key="2">
    <source>
        <dbReference type="ARBA" id="ARBA00022723"/>
    </source>
</evidence>
<dbReference type="PANTHER" id="PTHR43114:SF6">
    <property type="entry name" value="ADENINE DEAMINASE"/>
    <property type="match status" value="1"/>
</dbReference>
<dbReference type="GO" id="GO:0043103">
    <property type="term" value="P:hypoxanthine salvage"/>
    <property type="evidence" value="ECO:0007669"/>
    <property type="project" value="TreeGrafter"/>
</dbReference>
<dbReference type="GO" id="GO:0000034">
    <property type="term" value="F:adenine deaminase activity"/>
    <property type="evidence" value="ECO:0007669"/>
    <property type="project" value="TreeGrafter"/>
</dbReference>
<evidence type="ECO:0000313" key="6">
    <source>
        <dbReference type="EMBL" id="VUG19738.1"/>
    </source>
</evidence>
<keyword evidence="4" id="KW-0862">Zinc</keyword>
<dbReference type="PANTHER" id="PTHR43114">
    <property type="entry name" value="ADENINE DEAMINASE"/>
    <property type="match status" value="1"/>
</dbReference>
<dbReference type="SUPFAM" id="SSF51556">
    <property type="entry name" value="Metallo-dependent hydrolases"/>
    <property type="match status" value="1"/>
</dbReference>
<dbReference type="EMBL" id="CABFWN010000005">
    <property type="protein sequence ID" value="VUG19738.1"/>
    <property type="molecule type" value="Genomic_DNA"/>
</dbReference>
<evidence type="ECO:0000256" key="3">
    <source>
        <dbReference type="ARBA" id="ARBA00022801"/>
    </source>
</evidence>
<evidence type="ECO:0000259" key="5">
    <source>
        <dbReference type="Pfam" id="PF00962"/>
    </source>
</evidence>
<reference evidence="6 7" key="1">
    <citation type="submission" date="2019-07" db="EMBL/GenBank/DDBJ databases">
        <authorList>
            <person name="Friedrich A."/>
            <person name="Schacherer J."/>
        </authorList>
    </citation>
    <scope>NUCLEOTIDE SEQUENCE [LARGE SCALE GENOMIC DNA]</scope>
</reference>
<evidence type="ECO:0000313" key="7">
    <source>
        <dbReference type="Proteomes" id="UP000478008"/>
    </source>
</evidence>
<keyword evidence="7" id="KW-1185">Reference proteome</keyword>
<keyword evidence="3" id="KW-0378">Hydrolase</keyword>
<name>A0A7D9CZR8_DEKBR</name>
<evidence type="ECO:0000256" key="1">
    <source>
        <dbReference type="ARBA" id="ARBA00001947"/>
    </source>
</evidence>
<feature type="domain" description="Adenosine deaminase" evidence="5">
    <location>
        <begin position="19"/>
        <end position="343"/>
    </location>
</feature>
<sequence>MSTIQIRADKLYEICHNVPKVELHCHLFGTIRKDTFLYFNERAGKPFTDEEILAFYIRGEKPVGVLKAFRTLDAKLIKYPKDLYRLTYEYLEDAHTHNILYTEISWNPTGTTLKSGISFKDAQKAIVDAIDDAEKKIGIQGRLICAVDRADTGEKAVEMVDWMLENPDPHTIGIGIDYRETDRGPELFHDAYVKAKKHGYKLTAHAGEYESPWQNVDYVVNTLHVDRVDHGYSMLHNPKLVEQLVSEKKVITVVPTNSYYLRNFTPEEWAQKHPIRKMIKLGLRIHPNTDDPTLHDSDSTKDWMMMVSCFGATISDLETFSLNGVDGCWAPEEKKEELRAAITQFFEKYL</sequence>
<gene>
    <name evidence="6" type="ORF">DEBR0S5_10726G</name>
</gene>
<dbReference type="GO" id="GO:0006146">
    <property type="term" value="P:adenine catabolic process"/>
    <property type="evidence" value="ECO:0007669"/>
    <property type="project" value="TreeGrafter"/>
</dbReference>
<dbReference type="InterPro" id="IPR001365">
    <property type="entry name" value="A_deaminase_dom"/>
</dbReference>
<protein>
    <submittedName>
        <fullName evidence="6">DEBR0S5_10726g1_1</fullName>
    </submittedName>
</protein>
<dbReference type="Pfam" id="PF00962">
    <property type="entry name" value="A_deaminase"/>
    <property type="match status" value="1"/>
</dbReference>
<dbReference type="AlphaFoldDB" id="A0A7D9CZR8"/>
<keyword evidence="2" id="KW-0479">Metal-binding</keyword>
<dbReference type="Gene3D" id="3.20.20.140">
    <property type="entry name" value="Metal-dependent hydrolases"/>
    <property type="match status" value="1"/>
</dbReference>
<evidence type="ECO:0000256" key="4">
    <source>
        <dbReference type="ARBA" id="ARBA00022833"/>
    </source>
</evidence>
<dbReference type="GO" id="GO:0005829">
    <property type="term" value="C:cytosol"/>
    <property type="evidence" value="ECO:0007669"/>
    <property type="project" value="TreeGrafter"/>
</dbReference>
<proteinExistence type="predicted"/>
<dbReference type="InterPro" id="IPR006330">
    <property type="entry name" value="Ado/ade_deaminase"/>
</dbReference>
<comment type="cofactor">
    <cofactor evidence="1">
        <name>Zn(2+)</name>
        <dbReference type="ChEBI" id="CHEBI:29105"/>
    </cofactor>
</comment>
<dbReference type="GO" id="GO:0046872">
    <property type="term" value="F:metal ion binding"/>
    <property type="evidence" value="ECO:0007669"/>
    <property type="project" value="UniProtKB-KW"/>
</dbReference>
<dbReference type="Proteomes" id="UP000478008">
    <property type="component" value="Unassembled WGS sequence"/>
</dbReference>